<feature type="region of interest" description="Disordered" evidence="5">
    <location>
        <begin position="136"/>
        <end position="165"/>
    </location>
</feature>
<evidence type="ECO:0000256" key="3">
    <source>
        <dbReference type="ARBA" id="ARBA00023004"/>
    </source>
</evidence>
<keyword evidence="3 4" id="KW-0408">Iron</keyword>
<keyword evidence="6" id="KW-1133">Transmembrane helix</keyword>
<evidence type="ECO:0000256" key="2">
    <source>
        <dbReference type="ARBA" id="ARBA00022723"/>
    </source>
</evidence>
<dbReference type="OrthoDB" id="9809720at2"/>
<evidence type="ECO:0000313" key="10">
    <source>
        <dbReference type="Proteomes" id="UP000239907"/>
    </source>
</evidence>
<feature type="chain" id="PRO_5015771473" description="Cytochrome c domain-containing protein" evidence="7">
    <location>
        <begin position="21"/>
        <end position="223"/>
    </location>
</feature>
<keyword evidence="6" id="KW-0812">Transmembrane</keyword>
<dbReference type="PANTHER" id="PTHR35008">
    <property type="entry name" value="BLL4482 PROTEIN-RELATED"/>
    <property type="match status" value="1"/>
</dbReference>
<dbReference type="AlphaFoldDB" id="A0A2S7U4D5"/>
<feature type="domain" description="Cytochrome c" evidence="8">
    <location>
        <begin position="19"/>
        <end position="107"/>
    </location>
</feature>
<dbReference type="EMBL" id="MQWA01000001">
    <property type="protein sequence ID" value="PQJ29876.1"/>
    <property type="molecule type" value="Genomic_DNA"/>
</dbReference>
<dbReference type="GO" id="GO:0046872">
    <property type="term" value="F:metal ion binding"/>
    <property type="evidence" value="ECO:0007669"/>
    <property type="project" value="UniProtKB-KW"/>
</dbReference>
<keyword evidence="6" id="KW-0472">Membrane</keyword>
<dbReference type="Proteomes" id="UP000239907">
    <property type="component" value="Unassembled WGS sequence"/>
</dbReference>
<protein>
    <recommendedName>
        <fullName evidence="8">Cytochrome c domain-containing protein</fullName>
    </recommendedName>
</protein>
<dbReference type="Pfam" id="PF00034">
    <property type="entry name" value="Cytochrom_C"/>
    <property type="match status" value="1"/>
</dbReference>
<dbReference type="InterPro" id="IPR009056">
    <property type="entry name" value="Cyt_c-like_dom"/>
</dbReference>
<evidence type="ECO:0000256" key="4">
    <source>
        <dbReference type="PROSITE-ProRule" id="PRU00433"/>
    </source>
</evidence>
<dbReference type="GO" id="GO:0020037">
    <property type="term" value="F:heme binding"/>
    <property type="evidence" value="ECO:0007669"/>
    <property type="project" value="InterPro"/>
</dbReference>
<evidence type="ECO:0000256" key="7">
    <source>
        <dbReference type="SAM" id="SignalP"/>
    </source>
</evidence>
<dbReference type="InterPro" id="IPR051459">
    <property type="entry name" value="Cytochrome_c-type_DH"/>
</dbReference>
<feature type="compositionally biased region" description="Basic and acidic residues" evidence="5">
    <location>
        <begin position="136"/>
        <end position="155"/>
    </location>
</feature>
<dbReference type="GO" id="GO:0009055">
    <property type="term" value="F:electron transfer activity"/>
    <property type="evidence" value="ECO:0007669"/>
    <property type="project" value="InterPro"/>
</dbReference>
<keyword evidence="1 4" id="KW-0349">Heme</keyword>
<gene>
    <name evidence="9" type="ORF">BSZ32_16220</name>
</gene>
<dbReference type="PANTHER" id="PTHR35008:SF8">
    <property type="entry name" value="ALCOHOL DEHYDROGENASE CYTOCHROME C SUBUNIT"/>
    <property type="match status" value="1"/>
</dbReference>
<reference evidence="9 10" key="1">
    <citation type="submission" date="2016-12" db="EMBL/GenBank/DDBJ databases">
        <title>Study of bacterial adaptation to deep sea.</title>
        <authorList>
            <person name="Song J."/>
            <person name="Yoshizawa S."/>
            <person name="Kogure K."/>
        </authorList>
    </citation>
    <scope>NUCLEOTIDE SEQUENCE [LARGE SCALE GENOMIC DNA]</scope>
    <source>
        <strain evidence="9 10">SAORIC-165</strain>
    </source>
</reference>
<dbReference type="PROSITE" id="PS51007">
    <property type="entry name" value="CYTC"/>
    <property type="match status" value="1"/>
</dbReference>
<comment type="caution">
    <text evidence="9">The sequence shown here is derived from an EMBL/GenBank/DDBJ whole genome shotgun (WGS) entry which is preliminary data.</text>
</comment>
<organism evidence="9 10">
    <name type="scientific">Rubritalea profundi</name>
    <dbReference type="NCBI Taxonomy" id="1658618"/>
    <lineage>
        <taxon>Bacteria</taxon>
        <taxon>Pseudomonadati</taxon>
        <taxon>Verrucomicrobiota</taxon>
        <taxon>Verrucomicrobiia</taxon>
        <taxon>Verrucomicrobiales</taxon>
        <taxon>Rubritaleaceae</taxon>
        <taxon>Rubritalea</taxon>
    </lineage>
</organism>
<keyword evidence="7" id="KW-0732">Signal</keyword>
<keyword evidence="10" id="KW-1185">Reference proteome</keyword>
<accession>A0A2S7U4D5</accession>
<evidence type="ECO:0000256" key="5">
    <source>
        <dbReference type="SAM" id="MobiDB-lite"/>
    </source>
</evidence>
<name>A0A2S7U4D5_9BACT</name>
<dbReference type="Gene3D" id="1.10.760.10">
    <property type="entry name" value="Cytochrome c-like domain"/>
    <property type="match status" value="1"/>
</dbReference>
<dbReference type="RefSeq" id="WP_105044388.1">
    <property type="nucleotide sequence ID" value="NZ_MQWA01000001.1"/>
</dbReference>
<keyword evidence="2 4" id="KW-0479">Metal-binding</keyword>
<evidence type="ECO:0000256" key="6">
    <source>
        <dbReference type="SAM" id="Phobius"/>
    </source>
</evidence>
<evidence type="ECO:0000256" key="1">
    <source>
        <dbReference type="ARBA" id="ARBA00022617"/>
    </source>
</evidence>
<feature type="signal peptide" evidence="7">
    <location>
        <begin position="1"/>
        <end position="20"/>
    </location>
</feature>
<evidence type="ECO:0000313" key="9">
    <source>
        <dbReference type="EMBL" id="PQJ29876.1"/>
    </source>
</evidence>
<dbReference type="InterPro" id="IPR036909">
    <property type="entry name" value="Cyt_c-like_dom_sf"/>
</dbReference>
<dbReference type="SUPFAM" id="SSF46626">
    <property type="entry name" value="Cytochrome c"/>
    <property type="match status" value="1"/>
</dbReference>
<feature type="transmembrane region" description="Helical" evidence="6">
    <location>
        <begin position="199"/>
        <end position="220"/>
    </location>
</feature>
<sequence length="223" mass="23032">MKKLALILASTFAGLGAANAAADGAKVYNTCLPCHQATGAGIPGAFPPLAESEWVNGPVENLIRIQLRGLIGPITVKGKPFNSVMPPNATMSDDEIAAVLTYVRSNFGNKSSAVTVDQVKALRSEVGKPMLKAEELIDPKKAPKAEEKPAEKKPDTNGNAQVTEKEAPAVAAVAPVKTGEVTASGKVTKSEVQAGPNKLVLGGIAAWALICILPVVTGFGRKA</sequence>
<proteinExistence type="predicted"/>
<evidence type="ECO:0000259" key="8">
    <source>
        <dbReference type="PROSITE" id="PS51007"/>
    </source>
</evidence>